<accession>M5SCJ5</accession>
<dbReference type="EMBL" id="ANOF01000126">
    <property type="protein sequence ID" value="EMI25392.1"/>
    <property type="molecule type" value="Genomic_DNA"/>
</dbReference>
<dbReference type="AlphaFoldDB" id="M5SCJ5"/>
<evidence type="ECO:0000313" key="2">
    <source>
        <dbReference type="EMBL" id="EMI25392.1"/>
    </source>
</evidence>
<evidence type="ECO:0000313" key="3">
    <source>
        <dbReference type="Proteomes" id="UP000011996"/>
    </source>
</evidence>
<dbReference type="STRING" id="1263868.RESH_04005"/>
<protein>
    <submittedName>
        <fullName evidence="2">Uncharacterized protein</fullName>
    </submittedName>
</protein>
<organism evidence="2 3">
    <name type="scientific">Rhodopirellula europaea SH398</name>
    <dbReference type="NCBI Taxonomy" id="1263868"/>
    <lineage>
        <taxon>Bacteria</taxon>
        <taxon>Pseudomonadati</taxon>
        <taxon>Planctomycetota</taxon>
        <taxon>Planctomycetia</taxon>
        <taxon>Pirellulales</taxon>
        <taxon>Pirellulaceae</taxon>
        <taxon>Rhodopirellula</taxon>
    </lineage>
</organism>
<name>M5SCJ5_9BACT</name>
<gene>
    <name evidence="2" type="ORF">RESH_04005</name>
</gene>
<evidence type="ECO:0000256" key="1">
    <source>
        <dbReference type="SAM" id="MobiDB-lite"/>
    </source>
</evidence>
<dbReference type="Proteomes" id="UP000011996">
    <property type="component" value="Unassembled WGS sequence"/>
</dbReference>
<reference evidence="2 3" key="1">
    <citation type="journal article" date="2013" name="Mar. Genomics">
        <title>Expression of sulfatases in Rhodopirellula baltica and the diversity of sulfatases in the genus Rhodopirellula.</title>
        <authorList>
            <person name="Wegner C.E."/>
            <person name="Richter-Heitmann T."/>
            <person name="Klindworth A."/>
            <person name="Klockow C."/>
            <person name="Richter M."/>
            <person name="Achstetter T."/>
            <person name="Glockner F.O."/>
            <person name="Harder J."/>
        </authorList>
    </citation>
    <scope>NUCLEOTIDE SEQUENCE [LARGE SCALE GENOMIC DNA]</scope>
    <source>
        <strain evidence="2 3">SH398</strain>
    </source>
</reference>
<sequence>MNPCGQIRPIFTSPASRPDARNRQSHSQSNRWMSGNLPHFGIVIGHYPTKTRTGAVLNLRNDFSVHG</sequence>
<feature type="region of interest" description="Disordered" evidence="1">
    <location>
        <begin position="1"/>
        <end position="35"/>
    </location>
</feature>
<proteinExistence type="predicted"/>
<comment type="caution">
    <text evidence="2">The sequence shown here is derived from an EMBL/GenBank/DDBJ whole genome shotgun (WGS) entry which is preliminary data.</text>
</comment>